<dbReference type="AlphaFoldDB" id="A0AAJ7SU15"/>
<evidence type="ECO:0000313" key="14">
    <source>
        <dbReference type="RefSeq" id="XP_032804497.1"/>
    </source>
</evidence>
<dbReference type="GO" id="GO:0032957">
    <property type="term" value="P:inositol trisphosphate metabolic process"/>
    <property type="evidence" value="ECO:0007669"/>
    <property type="project" value="InterPro"/>
</dbReference>
<keyword evidence="5" id="KW-0547">Nucleotide-binding</keyword>
<keyword evidence="7" id="KW-0067">ATP-binding</keyword>
<dbReference type="Gene3D" id="3.30.470.20">
    <property type="entry name" value="ATP-grasp fold, B domain"/>
    <property type="match status" value="1"/>
</dbReference>
<reference evidence="13 14" key="1">
    <citation type="submission" date="2025-04" db="UniProtKB">
        <authorList>
            <consortium name="RefSeq"/>
        </authorList>
    </citation>
    <scope>IDENTIFICATION</scope>
    <source>
        <tissue evidence="13 14">Sperm</tissue>
    </source>
</reference>
<keyword evidence="6" id="KW-0418">Kinase</keyword>
<proteinExistence type="inferred from homology"/>
<evidence type="ECO:0000256" key="9">
    <source>
        <dbReference type="SAM" id="MobiDB-lite"/>
    </source>
</evidence>
<dbReference type="InterPro" id="IPR041429">
    <property type="entry name" value="ITPK1_N"/>
</dbReference>
<accession>A0AAJ7SU15</accession>
<feature type="domain" description="Inositol-tetrakisphosphate 1-kinase N-terminal" evidence="11">
    <location>
        <begin position="40"/>
        <end position="131"/>
    </location>
</feature>
<sequence>MGKMQGLAPSGVAVSTALDHQQQLQQQQLQQQQQQLQQPVVGYWLSDKKRKKLNFHVFAELCRSHGIQLVKIDLQRDLEQQGPFQVILHKLTDLLLEADQGNATSTNLVQRFQSYVDSHPETMLLDPLHAVRKLLDRCRSYDLIQELEICRLERAISTPAFVRLNTSDPEEMLELMRERHVTFPFVCKNIVAHGSASHEWCRGSVSALTAAGTESPAVASDDGSRNSSYIHEMAIVFGEAGLRDIRPPCVAQSFINHDGVLHKVFVIGDTFHVVERPSLKNFPAGKSDQKTIFFNSHDVSKAESASHLNARDESQTAEQRQQLSPQVVRRLVEGLRETLEMSLFGIDIIVDRESGHHAVIDINAFPGYDGVADFFPALLMHVQGLLQAHKPSDGVLTNQRLQTPNGQLEPPTTGELIQHHQAQPQQLQQAAACRDQDSASAAGLSALQLPRLSLPSRPHGRCGCTASRSSWPVENGGGSGASHLVPTKRRVHSVSVSPAAAADIGMVCHRVSLVGKGSNGR</sequence>
<evidence type="ECO:0000256" key="2">
    <source>
        <dbReference type="ARBA" id="ARBA00009601"/>
    </source>
</evidence>
<protein>
    <submittedName>
        <fullName evidence="13 14">Inositol-tetrakisphosphate 1-kinase-like isoform X1</fullName>
    </submittedName>
</protein>
<evidence type="ECO:0000313" key="12">
    <source>
        <dbReference type="Proteomes" id="UP001318040"/>
    </source>
</evidence>
<dbReference type="KEGG" id="pmrn:116939790"/>
<dbReference type="GeneID" id="116939790"/>
<name>A0AAJ7SU15_PETMA</name>
<evidence type="ECO:0000313" key="15">
    <source>
        <dbReference type="RefSeq" id="XP_032804498.1"/>
    </source>
</evidence>
<dbReference type="Proteomes" id="UP001318040">
    <property type="component" value="Chromosome 6"/>
</dbReference>
<organism evidence="12 14">
    <name type="scientific">Petromyzon marinus</name>
    <name type="common">Sea lamprey</name>
    <dbReference type="NCBI Taxonomy" id="7757"/>
    <lineage>
        <taxon>Eukaryota</taxon>
        <taxon>Metazoa</taxon>
        <taxon>Chordata</taxon>
        <taxon>Craniata</taxon>
        <taxon>Vertebrata</taxon>
        <taxon>Cyclostomata</taxon>
        <taxon>Hyperoartia</taxon>
        <taxon>Petromyzontiformes</taxon>
        <taxon>Petromyzontidae</taxon>
        <taxon>Petromyzon</taxon>
    </lineage>
</organism>
<dbReference type="Pfam" id="PF05770">
    <property type="entry name" value="Ins134_P3_kin"/>
    <property type="match status" value="1"/>
</dbReference>
<evidence type="ECO:0000256" key="6">
    <source>
        <dbReference type="ARBA" id="ARBA00022777"/>
    </source>
</evidence>
<dbReference type="InterPro" id="IPR040464">
    <property type="entry name" value="InsP(3)kin_ATP-grasp"/>
</dbReference>
<dbReference type="RefSeq" id="XP_032804496.1">
    <property type="nucleotide sequence ID" value="XM_032948605.1"/>
</dbReference>
<dbReference type="GO" id="GO:0047325">
    <property type="term" value="F:inositol-3,4,5,6-tetrakisphosphate 1-kinase activity"/>
    <property type="evidence" value="ECO:0007669"/>
    <property type="project" value="InterPro"/>
</dbReference>
<dbReference type="GO" id="GO:0052725">
    <property type="term" value="F:inositol-1,3,4-trisphosphate 6-kinase activity"/>
    <property type="evidence" value="ECO:0007669"/>
    <property type="project" value="InterPro"/>
</dbReference>
<dbReference type="SUPFAM" id="SSF56059">
    <property type="entry name" value="Glutathione synthetase ATP-binding domain-like"/>
    <property type="match status" value="1"/>
</dbReference>
<evidence type="ECO:0000259" key="11">
    <source>
        <dbReference type="Pfam" id="PF17927"/>
    </source>
</evidence>
<evidence type="ECO:0000256" key="8">
    <source>
        <dbReference type="ARBA" id="ARBA00022842"/>
    </source>
</evidence>
<keyword evidence="12" id="KW-1185">Reference proteome</keyword>
<feature type="domain" description="Inositol 1,3,4-trisphosphate 5/6-kinase ATP-grasp" evidence="10">
    <location>
        <begin position="208"/>
        <end position="382"/>
    </location>
</feature>
<dbReference type="PANTHER" id="PTHR14217">
    <property type="entry name" value="INOSITOL-TETRAKISPHOSPHATE 1-KINASE"/>
    <property type="match status" value="1"/>
</dbReference>
<evidence type="ECO:0000256" key="4">
    <source>
        <dbReference type="ARBA" id="ARBA00022723"/>
    </source>
</evidence>
<dbReference type="GO" id="GO:0000287">
    <property type="term" value="F:magnesium ion binding"/>
    <property type="evidence" value="ECO:0007669"/>
    <property type="project" value="InterPro"/>
</dbReference>
<dbReference type="Pfam" id="PF17927">
    <property type="entry name" value="Ins134_P3_kin_N"/>
    <property type="match status" value="1"/>
</dbReference>
<evidence type="ECO:0000256" key="3">
    <source>
        <dbReference type="ARBA" id="ARBA00022679"/>
    </source>
</evidence>
<dbReference type="PANTHER" id="PTHR14217:SF1">
    <property type="entry name" value="INOSITOL-TETRAKISPHOSPHATE 1-KINASE"/>
    <property type="match status" value="1"/>
</dbReference>
<keyword evidence="3" id="KW-0808">Transferase</keyword>
<evidence type="ECO:0000256" key="5">
    <source>
        <dbReference type="ARBA" id="ARBA00022741"/>
    </source>
</evidence>
<dbReference type="Gene3D" id="3.40.50.11370">
    <property type="match status" value="1"/>
</dbReference>
<evidence type="ECO:0000313" key="13">
    <source>
        <dbReference type="RefSeq" id="XP_032804496.1"/>
    </source>
</evidence>
<dbReference type="GO" id="GO:0005524">
    <property type="term" value="F:ATP binding"/>
    <property type="evidence" value="ECO:0007669"/>
    <property type="project" value="UniProtKB-KW"/>
</dbReference>
<dbReference type="RefSeq" id="XP_032804498.1">
    <property type="nucleotide sequence ID" value="XM_032948607.1"/>
</dbReference>
<gene>
    <name evidence="13 14 15" type="primary">LOC116939790</name>
</gene>
<dbReference type="RefSeq" id="XP_032804497.1">
    <property type="nucleotide sequence ID" value="XM_032948606.1"/>
</dbReference>
<evidence type="ECO:0000256" key="7">
    <source>
        <dbReference type="ARBA" id="ARBA00022840"/>
    </source>
</evidence>
<dbReference type="InterPro" id="IPR008656">
    <property type="entry name" value="Inositol_tetrakis-P_1-kinase"/>
</dbReference>
<comment type="similarity">
    <text evidence="2">Belongs to the ITPK1 family.</text>
</comment>
<keyword evidence="4" id="KW-0479">Metal-binding</keyword>
<dbReference type="GO" id="GO:0052726">
    <property type="term" value="F:inositol-1,3,4-trisphosphate 5-kinase activity"/>
    <property type="evidence" value="ECO:0007669"/>
    <property type="project" value="InterPro"/>
</dbReference>
<evidence type="ECO:0000259" key="10">
    <source>
        <dbReference type="Pfam" id="PF05770"/>
    </source>
</evidence>
<feature type="region of interest" description="Disordered" evidence="9">
    <location>
        <begin position="304"/>
        <end position="323"/>
    </location>
</feature>
<evidence type="ECO:0000256" key="1">
    <source>
        <dbReference type="ARBA" id="ARBA00001946"/>
    </source>
</evidence>
<comment type="cofactor">
    <cofactor evidence="1">
        <name>Mg(2+)</name>
        <dbReference type="ChEBI" id="CHEBI:18420"/>
    </cofactor>
</comment>
<keyword evidence="8" id="KW-0460">Magnesium</keyword>
<dbReference type="GO" id="GO:0005737">
    <property type="term" value="C:cytoplasm"/>
    <property type="evidence" value="ECO:0007669"/>
    <property type="project" value="TreeGrafter"/>
</dbReference>